<keyword evidence="3" id="KW-1185">Reference proteome</keyword>
<organism evidence="2 3">
    <name type="scientific">Rhodoferax lithotrophicus</name>
    <dbReference type="NCBI Taxonomy" id="2798804"/>
    <lineage>
        <taxon>Bacteria</taxon>
        <taxon>Pseudomonadati</taxon>
        <taxon>Pseudomonadota</taxon>
        <taxon>Betaproteobacteria</taxon>
        <taxon>Burkholderiales</taxon>
        <taxon>Comamonadaceae</taxon>
        <taxon>Rhodoferax</taxon>
    </lineage>
</organism>
<protein>
    <recommendedName>
        <fullName evidence="1">Hemerythrin-like domain-containing protein</fullName>
    </recommendedName>
</protein>
<name>A0ABN6CZZ2_9BURK</name>
<dbReference type="InterPro" id="IPR012312">
    <property type="entry name" value="Hemerythrin-like"/>
</dbReference>
<evidence type="ECO:0000313" key="2">
    <source>
        <dbReference type="EMBL" id="BCO25332.1"/>
    </source>
</evidence>
<sequence length="181" mass="20523">MTTSFPAADGDAPIQDFSQCHAGIVKRLHLLGELPALLAPAERARQIAEHSLAFFREAIFEHHLDEERELFPVVLAHAEKGAEQEQVKTMVKRLTDEHRELETLWKRIESGLKKVAKGRFDEVDTEEVQRLVTQYLAHAEFEEQAFLPLSSTILGRNANHMAALGLSLHMRHSHEPVSTYL</sequence>
<dbReference type="Proteomes" id="UP000824366">
    <property type="component" value="Chromosome"/>
</dbReference>
<dbReference type="RefSeq" id="WP_223906820.1">
    <property type="nucleotide sequence ID" value="NZ_AP024238.1"/>
</dbReference>
<evidence type="ECO:0000259" key="1">
    <source>
        <dbReference type="Pfam" id="PF01814"/>
    </source>
</evidence>
<reference evidence="2 3" key="1">
    <citation type="journal article" date="2021" name="Microbiol. Spectr.">
        <title>A Single Bacterium Capable of Oxidation and Reduction of Iron at Circumneutral pH.</title>
        <authorList>
            <person name="Kato S."/>
            <person name="Ohkuma M."/>
        </authorList>
    </citation>
    <scope>NUCLEOTIDE SEQUENCE [LARGE SCALE GENOMIC DNA]</scope>
    <source>
        <strain evidence="2 3">MIZ03</strain>
    </source>
</reference>
<feature type="domain" description="Hemerythrin-like" evidence="1">
    <location>
        <begin position="13"/>
        <end position="149"/>
    </location>
</feature>
<dbReference type="Gene3D" id="1.20.120.520">
    <property type="entry name" value="nmb1532 protein domain like"/>
    <property type="match status" value="1"/>
</dbReference>
<accession>A0ABN6CZZ2</accession>
<dbReference type="EMBL" id="AP024238">
    <property type="protein sequence ID" value="BCO25332.1"/>
    <property type="molecule type" value="Genomic_DNA"/>
</dbReference>
<evidence type="ECO:0000313" key="3">
    <source>
        <dbReference type="Proteomes" id="UP000824366"/>
    </source>
</evidence>
<gene>
    <name evidence="2" type="ORF">MIZ03_0192</name>
</gene>
<proteinExistence type="predicted"/>
<dbReference type="Pfam" id="PF01814">
    <property type="entry name" value="Hemerythrin"/>
    <property type="match status" value="1"/>
</dbReference>